<dbReference type="RefSeq" id="WP_083168869.1">
    <property type="nucleotide sequence ID" value="NZ_MVHF01000045.1"/>
</dbReference>
<organism evidence="1 2">
    <name type="scientific">Mycobacterium aquaticum</name>
    <dbReference type="NCBI Taxonomy" id="1927124"/>
    <lineage>
        <taxon>Bacteria</taxon>
        <taxon>Bacillati</taxon>
        <taxon>Actinomycetota</taxon>
        <taxon>Actinomycetes</taxon>
        <taxon>Mycobacteriales</taxon>
        <taxon>Mycobacteriaceae</taxon>
        <taxon>Mycobacterium</taxon>
    </lineage>
</organism>
<evidence type="ECO:0000313" key="2">
    <source>
        <dbReference type="Proteomes" id="UP000192448"/>
    </source>
</evidence>
<proteinExistence type="predicted"/>
<keyword evidence="2" id="KW-1185">Reference proteome</keyword>
<dbReference type="Proteomes" id="UP000192448">
    <property type="component" value="Unassembled WGS sequence"/>
</dbReference>
<dbReference type="EMBL" id="MVHF01000045">
    <property type="protein sequence ID" value="ORA27401.1"/>
    <property type="molecule type" value="Genomic_DNA"/>
</dbReference>
<dbReference type="OrthoDB" id="4774321at2"/>
<accession>A0A1X0ABG4</accession>
<sequence length="107" mass="11307">MSGLPWPIVAVESCGGTVLRISHRDGTVHETDMAYLLGKSGVFAALTPEIIAAATVVDGDTIGFRMPDGTILDLAPDALYEHVVDGRCDGSCGWTPENTTVIHEPAR</sequence>
<dbReference type="SUPFAM" id="SSF143880">
    <property type="entry name" value="NE0471 N-terminal domain-like"/>
    <property type="match status" value="1"/>
</dbReference>
<name>A0A1X0ABG4_9MYCO</name>
<evidence type="ECO:0000313" key="1">
    <source>
        <dbReference type="EMBL" id="ORA27401.1"/>
    </source>
</evidence>
<dbReference type="STRING" id="1927124.BST13_30560"/>
<protein>
    <submittedName>
        <fullName evidence="1">Uncharacterized protein</fullName>
    </submittedName>
</protein>
<dbReference type="Gene3D" id="3.30.2020.10">
    <property type="entry name" value="NE0471-like N-terminal domain"/>
    <property type="match status" value="1"/>
</dbReference>
<gene>
    <name evidence="1" type="ORF">BST13_30560</name>
</gene>
<comment type="caution">
    <text evidence="1">The sequence shown here is derived from an EMBL/GenBank/DDBJ whole genome shotgun (WGS) entry which is preliminary data.</text>
</comment>
<dbReference type="InterPro" id="IPR036782">
    <property type="entry name" value="NE0471-like_N"/>
</dbReference>
<reference evidence="1 2" key="1">
    <citation type="submission" date="2017-02" db="EMBL/GenBank/DDBJ databases">
        <title>The new phylogeny of genus Mycobacterium.</title>
        <authorList>
            <person name="Tortoli E."/>
            <person name="Trovato A."/>
            <person name="Cirillo D.M."/>
        </authorList>
    </citation>
    <scope>NUCLEOTIDE SEQUENCE [LARGE SCALE GENOMIC DNA]</scope>
    <source>
        <strain evidence="1 2">RW6</strain>
    </source>
</reference>
<dbReference type="AlphaFoldDB" id="A0A1X0ABG4"/>